<dbReference type="InterPro" id="IPR036412">
    <property type="entry name" value="HAD-like_sf"/>
</dbReference>
<reference evidence="1 2" key="1">
    <citation type="submission" date="2024-02" db="EMBL/GenBank/DDBJ databases">
        <title>Adaptive strategies in a cosmopolitan and abundant soil bacterium.</title>
        <authorList>
            <person name="Carini P."/>
        </authorList>
    </citation>
    <scope>NUCLEOTIDE SEQUENCE [LARGE SCALE GENOMIC DNA]</scope>
    <source>
        <strain evidence="1 2">AZCC 1608</strain>
    </source>
</reference>
<sequence length="197" mass="21201">MRSAPDLLLGLPISMPLVLDMDGTLIAGDMLFKSFIANIRRNPLIAISCAGWLTRGRAFLKSQLAARYHVEWASVQFHKEVVDLAIREKNAGRTVVIATAADVAIATTVASKLGFIDRVFASDGERNYKGAAKARILEEAFPGGFIYAGDSAADLAIWKQASGIVLVNVRESVADAARKLERPVLELSAHIKVGAVL</sequence>
<name>A0ABU8BB10_9BRAD</name>
<dbReference type="Proteomes" id="UP001364224">
    <property type="component" value="Unassembled WGS sequence"/>
</dbReference>
<evidence type="ECO:0000313" key="2">
    <source>
        <dbReference type="Proteomes" id="UP001364224"/>
    </source>
</evidence>
<dbReference type="InterPro" id="IPR023214">
    <property type="entry name" value="HAD_sf"/>
</dbReference>
<dbReference type="EMBL" id="JAZHRV010000001">
    <property type="protein sequence ID" value="MEH2555724.1"/>
    <property type="molecule type" value="Genomic_DNA"/>
</dbReference>
<comment type="caution">
    <text evidence="1">The sequence shown here is derived from an EMBL/GenBank/DDBJ whole genome shotgun (WGS) entry which is preliminary data.</text>
</comment>
<accession>A0ABU8BB10</accession>
<dbReference type="Pfam" id="PF12710">
    <property type="entry name" value="HAD"/>
    <property type="match status" value="1"/>
</dbReference>
<evidence type="ECO:0000313" key="1">
    <source>
        <dbReference type="EMBL" id="MEH2555724.1"/>
    </source>
</evidence>
<dbReference type="SUPFAM" id="SSF56784">
    <property type="entry name" value="HAD-like"/>
    <property type="match status" value="1"/>
</dbReference>
<dbReference type="RefSeq" id="WP_334480880.1">
    <property type="nucleotide sequence ID" value="NZ_JAZHRV010000001.1"/>
</dbReference>
<keyword evidence="2" id="KW-1185">Reference proteome</keyword>
<organism evidence="1 2">
    <name type="scientific">Bradyrhizobium algeriense</name>
    <dbReference type="NCBI Taxonomy" id="634784"/>
    <lineage>
        <taxon>Bacteria</taxon>
        <taxon>Pseudomonadati</taxon>
        <taxon>Pseudomonadota</taxon>
        <taxon>Alphaproteobacteria</taxon>
        <taxon>Hyphomicrobiales</taxon>
        <taxon>Nitrobacteraceae</taxon>
        <taxon>Bradyrhizobium</taxon>
    </lineage>
</organism>
<gene>
    <name evidence="1" type="ORF">V1286_003253</name>
</gene>
<proteinExistence type="predicted"/>
<protein>
    <submittedName>
        <fullName evidence="1">Phosphoserine phosphatase</fullName>
    </submittedName>
</protein>
<dbReference type="Gene3D" id="3.40.50.1000">
    <property type="entry name" value="HAD superfamily/HAD-like"/>
    <property type="match status" value="1"/>
</dbReference>